<reference evidence="2 3" key="1">
    <citation type="submission" date="2018-09" db="EMBL/GenBank/DDBJ databases">
        <title>Zymobacter palmae IAM14233 (=T109) whole genome analysis.</title>
        <authorList>
            <person name="Yanase H."/>
        </authorList>
    </citation>
    <scope>NUCLEOTIDE SEQUENCE [LARGE SCALE GENOMIC DNA]</scope>
    <source>
        <strain evidence="2 3">IAM14233</strain>
    </source>
</reference>
<dbReference type="Pfam" id="PF03009">
    <property type="entry name" value="GDPD"/>
    <property type="match status" value="1"/>
</dbReference>
<dbReference type="OrthoDB" id="9795622at2"/>
<keyword evidence="3" id="KW-1185">Reference proteome</keyword>
<dbReference type="Gene3D" id="3.20.20.190">
    <property type="entry name" value="Phosphatidylinositol (PI) phosphodiesterase"/>
    <property type="match status" value="1"/>
</dbReference>
<evidence type="ECO:0000313" key="3">
    <source>
        <dbReference type="Proteomes" id="UP000267342"/>
    </source>
</evidence>
<organism evidence="2 3">
    <name type="scientific">Zymobacter palmae</name>
    <dbReference type="NCBI Taxonomy" id="33074"/>
    <lineage>
        <taxon>Bacteria</taxon>
        <taxon>Pseudomonadati</taxon>
        <taxon>Pseudomonadota</taxon>
        <taxon>Gammaproteobacteria</taxon>
        <taxon>Oceanospirillales</taxon>
        <taxon>Halomonadaceae</taxon>
        <taxon>Zymobacter group</taxon>
        <taxon>Zymobacter</taxon>
    </lineage>
</organism>
<accession>A0A348HCU8</accession>
<dbReference type="GO" id="GO:0006629">
    <property type="term" value="P:lipid metabolic process"/>
    <property type="evidence" value="ECO:0007669"/>
    <property type="project" value="InterPro"/>
</dbReference>
<name>A0A348HCU8_9GAMM</name>
<dbReference type="RefSeq" id="WP_084261789.1">
    <property type="nucleotide sequence ID" value="NZ_AP018933.1"/>
</dbReference>
<dbReference type="AlphaFoldDB" id="A0A348HCU8"/>
<feature type="domain" description="GP-PDE" evidence="1">
    <location>
        <begin position="4"/>
        <end position="241"/>
    </location>
</feature>
<dbReference type="InterPro" id="IPR017946">
    <property type="entry name" value="PLC-like_Pdiesterase_TIM-brl"/>
</dbReference>
<dbReference type="PANTHER" id="PTHR46211">
    <property type="entry name" value="GLYCEROPHOSPHORYL DIESTER PHOSPHODIESTERASE"/>
    <property type="match status" value="1"/>
</dbReference>
<dbReference type="PROSITE" id="PS51704">
    <property type="entry name" value="GP_PDE"/>
    <property type="match status" value="1"/>
</dbReference>
<evidence type="ECO:0000313" key="2">
    <source>
        <dbReference type="EMBL" id="BBG29450.1"/>
    </source>
</evidence>
<dbReference type="EMBL" id="AP018933">
    <property type="protein sequence ID" value="BBG29450.1"/>
    <property type="molecule type" value="Genomic_DNA"/>
</dbReference>
<dbReference type="KEGG" id="zpl:ZBT109_0672"/>
<dbReference type="PANTHER" id="PTHR46211:SF14">
    <property type="entry name" value="GLYCEROPHOSPHODIESTER PHOSPHODIESTERASE"/>
    <property type="match status" value="1"/>
</dbReference>
<sequence length="275" mass="31484">MKLPALIAHRGYSARAPENTLAAIRAAAEAGIRWVELDVQCLADGTPVIWHDAHMARCSNGRALLAHLTLEQARRYDVGSWFDPAFSNERIVTLDEALEEIERLDMGLNLELKVCLARDPIRLANQVVPRLKGKLQDRLLVASYSQDALYQARKLDHALPLSIIYDEKVPRTWTWDVERVNAVGVHANWEHINAEQMKEIKTAGLTMVCYTINDPKAFAPWWKRGVDSVISDDPLLFHQYDMDPESFDSRERELGARCPVNMRIPGLRRLFRRHR</sequence>
<gene>
    <name evidence="2" type="ORF">ZBT109_0672</name>
</gene>
<dbReference type="GO" id="GO:0008081">
    <property type="term" value="F:phosphoric diester hydrolase activity"/>
    <property type="evidence" value="ECO:0007669"/>
    <property type="project" value="InterPro"/>
</dbReference>
<dbReference type="Proteomes" id="UP000267342">
    <property type="component" value="Chromosome"/>
</dbReference>
<dbReference type="STRING" id="1123510.GCA_000620025_01986"/>
<evidence type="ECO:0000259" key="1">
    <source>
        <dbReference type="PROSITE" id="PS51704"/>
    </source>
</evidence>
<dbReference type="SUPFAM" id="SSF51695">
    <property type="entry name" value="PLC-like phosphodiesterases"/>
    <property type="match status" value="1"/>
</dbReference>
<proteinExistence type="predicted"/>
<protein>
    <submittedName>
        <fullName evidence="2">Glycerophosphoryldiester phosphodiesterase</fullName>
    </submittedName>
</protein>
<dbReference type="InterPro" id="IPR030395">
    <property type="entry name" value="GP_PDE_dom"/>
</dbReference>